<gene>
    <name evidence="7" type="ORF">BGO89_03550</name>
</gene>
<feature type="transmembrane region" description="Helical" evidence="5">
    <location>
        <begin position="86"/>
        <end position="111"/>
    </location>
</feature>
<dbReference type="SUPFAM" id="SSF103473">
    <property type="entry name" value="MFS general substrate transporter"/>
    <property type="match status" value="1"/>
</dbReference>
<feature type="transmembrane region" description="Helical" evidence="5">
    <location>
        <begin position="12"/>
        <end position="34"/>
    </location>
</feature>
<feature type="transmembrane region" description="Helical" evidence="5">
    <location>
        <begin position="249"/>
        <end position="269"/>
    </location>
</feature>
<dbReference type="Pfam" id="PF07690">
    <property type="entry name" value="MFS_1"/>
    <property type="match status" value="1"/>
</dbReference>
<evidence type="ECO:0000313" key="8">
    <source>
        <dbReference type="Proteomes" id="UP000184233"/>
    </source>
</evidence>
<feature type="transmembrane region" description="Helical" evidence="5">
    <location>
        <begin position="46"/>
        <end position="65"/>
    </location>
</feature>
<feature type="transmembrane region" description="Helical" evidence="5">
    <location>
        <begin position="366"/>
        <end position="388"/>
    </location>
</feature>
<feature type="transmembrane region" description="Helical" evidence="5">
    <location>
        <begin position="167"/>
        <end position="185"/>
    </location>
</feature>
<evidence type="ECO:0000256" key="3">
    <source>
        <dbReference type="ARBA" id="ARBA00022989"/>
    </source>
</evidence>
<keyword evidence="4 5" id="KW-0472">Membrane</keyword>
<evidence type="ECO:0000259" key="6">
    <source>
        <dbReference type="PROSITE" id="PS50850"/>
    </source>
</evidence>
<name>A0A1M3L1P8_9BACT</name>
<dbReference type="EMBL" id="MKVH01000014">
    <property type="protein sequence ID" value="OJX58848.1"/>
    <property type="molecule type" value="Genomic_DNA"/>
</dbReference>
<evidence type="ECO:0000256" key="5">
    <source>
        <dbReference type="SAM" id="Phobius"/>
    </source>
</evidence>
<dbReference type="STRING" id="1895771.BGO89_03550"/>
<dbReference type="PROSITE" id="PS00216">
    <property type="entry name" value="SUGAR_TRANSPORT_1"/>
    <property type="match status" value="1"/>
</dbReference>
<evidence type="ECO:0000256" key="2">
    <source>
        <dbReference type="ARBA" id="ARBA00022692"/>
    </source>
</evidence>
<accession>A0A1M3L1P8</accession>
<dbReference type="Proteomes" id="UP000184233">
    <property type="component" value="Unassembled WGS sequence"/>
</dbReference>
<dbReference type="InterPro" id="IPR011701">
    <property type="entry name" value="MFS"/>
</dbReference>
<evidence type="ECO:0000256" key="1">
    <source>
        <dbReference type="ARBA" id="ARBA00004141"/>
    </source>
</evidence>
<comment type="subcellular location">
    <subcellularLocation>
        <location evidence="1">Membrane</location>
        <topology evidence="1">Multi-pass membrane protein</topology>
    </subcellularLocation>
</comment>
<protein>
    <recommendedName>
        <fullName evidence="6">Major facilitator superfamily (MFS) profile domain-containing protein</fullName>
    </recommendedName>
</protein>
<dbReference type="PANTHER" id="PTHR23530:SF1">
    <property type="entry name" value="PERMEASE, MAJOR FACILITATOR SUPERFAMILY-RELATED"/>
    <property type="match status" value="1"/>
</dbReference>
<dbReference type="PROSITE" id="PS50850">
    <property type="entry name" value="MFS"/>
    <property type="match status" value="1"/>
</dbReference>
<comment type="caution">
    <text evidence="7">The sequence shown here is derived from an EMBL/GenBank/DDBJ whole genome shotgun (WGS) entry which is preliminary data.</text>
</comment>
<dbReference type="InterPro" id="IPR020846">
    <property type="entry name" value="MFS_dom"/>
</dbReference>
<reference evidence="7 8" key="1">
    <citation type="submission" date="2016-09" db="EMBL/GenBank/DDBJ databases">
        <title>Genome-resolved meta-omics ties microbial dynamics to process performance in biotechnology for thiocyanate degradation.</title>
        <authorList>
            <person name="Kantor R.S."/>
            <person name="Huddy R.J."/>
            <person name="Iyer R."/>
            <person name="Thomas B.C."/>
            <person name="Brown C.T."/>
            <person name="Anantharaman K."/>
            <person name="Tringe S."/>
            <person name="Hettich R.L."/>
            <person name="Harrison S.T."/>
            <person name="Banfield J.F."/>
        </authorList>
    </citation>
    <scope>NUCLEOTIDE SEQUENCE [LARGE SCALE GENOMIC DNA]</scope>
    <source>
        <strain evidence="7">59-99</strain>
    </source>
</reference>
<evidence type="ECO:0000256" key="4">
    <source>
        <dbReference type="ARBA" id="ARBA00023136"/>
    </source>
</evidence>
<dbReference type="InterPro" id="IPR005829">
    <property type="entry name" value="Sugar_transporter_CS"/>
</dbReference>
<keyword evidence="3 5" id="KW-1133">Transmembrane helix</keyword>
<dbReference type="PANTHER" id="PTHR23530">
    <property type="entry name" value="TRANSPORT PROTEIN-RELATED"/>
    <property type="match status" value="1"/>
</dbReference>
<evidence type="ECO:0000313" key="7">
    <source>
        <dbReference type="EMBL" id="OJX58848.1"/>
    </source>
</evidence>
<feature type="transmembrane region" description="Helical" evidence="5">
    <location>
        <begin position="218"/>
        <end position="237"/>
    </location>
</feature>
<organism evidence="7 8">
    <name type="scientific">Candidatus Kapaibacterium thiocyanatum</name>
    <dbReference type="NCBI Taxonomy" id="1895771"/>
    <lineage>
        <taxon>Bacteria</taxon>
        <taxon>Pseudomonadati</taxon>
        <taxon>Candidatus Kapaibacteriota</taxon>
        <taxon>Candidatus Kapaibacteriia</taxon>
        <taxon>Candidatus Kapaibacteriales</taxon>
        <taxon>Candidatus Kapaibacteriaceae</taxon>
        <taxon>Candidatus Kapaibacterium</taxon>
    </lineage>
</organism>
<dbReference type="Gene3D" id="1.20.1250.20">
    <property type="entry name" value="MFS general substrate transporter like domains"/>
    <property type="match status" value="1"/>
</dbReference>
<dbReference type="InterPro" id="IPR036259">
    <property type="entry name" value="MFS_trans_sf"/>
</dbReference>
<dbReference type="GO" id="GO:0022857">
    <property type="term" value="F:transmembrane transporter activity"/>
    <property type="evidence" value="ECO:0007669"/>
    <property type="project" value="InterPro"/>
</dbReference>
<feature type="transmembrane region" description="Helical" evidence="5">
    <location>
        <begin position="311"/>
        <end position="332"/>
    </location>
</feature>
<keyword evidence="2 5" id="KW-0812">Transmembrane</keyword>
<feature type="domain" description="Major facilitator superfamily (MFS) profile" evidence="6">
    <location>
        <begin position="1"/>
        <end position="392"/>
    </location>
</feature>
<feature type="transmembrane region" description="Helical" evidence="5">
    <location>
        <begin position="344"/>
        <end position="360"/>
    </location>
</feature>
<proteinExistence type="predicted"/>
<dbReference type="InterPro" id="IPR053160">
    <property type="entry name" value="MFS_DHA3_Transporter"/>
</dbReference>
<feature type="transmembrane region" description="Helical" evidence="5">
    <location>
        <begin position="281"/>
        <end position="305"/>
    </location>
</feature>
<dbReference type="AlphaFoldDB" id="A0A1M3L1P8"/>
<dbReference type="GO" id="GO:0016020">
    <property type="term" value="C:membrane"/>
    <property type="evidence" value="ECO:0007669"/>
    <property type="project" value="UniProtKB-SubCell"/>
</dbReference>
<sequence>MERRVRLKRNITLLRILQIVRSFTLTIPIIVIFYKSAGMSIQDVMLLQAIFAAIIVVVEVPSGYFSDVLGRRKTLMIGSIFVVAGWAYYTVASSFGGFFVAELLLGIGFSFHSGTDSALLYDTLLELGTTERSVREEGAQLSAGNFAEAVAGVLGGLLAGISLITPFHAQAIVTIVLLPASWMLVEPIVHRTEGRAASMRDVLATVHDAMVKNAELRWIIIAGSIMGASTLTMVWLLQPYMLNVGVPVAWFGVIWASLNGLVGVFALRAHTLQERFGDRSTVVLLAIAVAIGYAVLGTWSTWIVLPVVVGFYFARGVGNPVFASAINVRVASERRATVLSVRQLGMRVIFMIVGPVVGWVNDNVSMSVALYVSALVFGMSSLVAVWLWGRSQRTSNGTLTSNVEVNSRIT</sequence>